<sequence length="326" mass="37462">MPPTSFTMGPETVKILVGRSLTPFTIHKSLIITHSEYFARAFSGRFKKPDENTMELAHIHEATFGLFTRWLYSQASRPINTNPCGNALLLLKSLRKRDEDTNKQDVYDVDSDMSVPIEEGLESDGTESTEDGESESDSDTGEPVTGMVQEEERRAYDRVVDCLIDLYIFADAYETRRLRNDVMSMLLFLDLQGYQYLHNDSHGCIVGSLLYPRFRHVIKAYDNLPDSSSMCRYILHTMAYNWHPDADVPEDVPACELPTYFLAHMMMICVRRQWSEEVTRTLLQDVFDTCLYHEHDSVEEKDACEAQKDDDELYIRSFLLACIAVS</sequence>
<dbReference type="PANTHER" id="PTHR47843">
    <property type="entry name" value="BTB DOMAIN-CONTAINING PROTEIN-RELATED"/>
    <property type="match status" value="1"/>
</dbReference>
<name>A0A6A6RQQ5_9PLEO</name>
<dbReference type="InterPro" id="IPR000210">
    <property type="entry name" value="BTB/POZ_dom"/>
</dbReference>
<organism evidence="3 4">
    <name type="scientific">Massarina eburnea CBS 473.64</name>
    <dbReference type="NCBI Taxonomy" id="1395130"/>
    <lineage>
        <taxon>Eukaryota</taxon>
        <taxon>Fungi</taxon>
        <taxon>Dikarya</taxon>
        <taxon>Ascomycota</taxon>
        <taxon>Pezizomycotina</taxon>
        <taxon>Dothideomycetes</taxon>
        <taxon>Pleosporomycetidae</taxon>
        <taxon>Pleosporales</taxon>
        <taxon>Massarineae</taxon>
        <taxon>Massarinaceae</taxon>
        <taxon>Massarina</taxon>
    </lineage>
</organism>
<dbReference type="PROSITE" id="PS50097">
    <property type="entry name" value="BTB"/>
    <property type="match status" value="1"/>
</dbReference>
<dbReference type="PANTHER" id="PTHR47843:SF2">
    <property type="entry name" value="BTB DOMAIN-CONTAINING PROTEIN"/>
    <property type="match status" value="1"/>
</dbReference>
<feature type="region of interest" description="Disordered" evidence="1">
    <location>
        <begin position="117"/>
        <end position="150"/>
    </location>
</feature>
<dbReference type="CDD" id="cd18186">
    <property type="entry name" value="BTB_POZ_ZBTB_KLHL-like"/>
    <property type="match status" value="1"/>
</dbReference>
<evidence type="ECO:0000313" key="3">
    <source>
        <dbReference type="EMBL" id="KAF2637680.1"/>
    </source>
</evidence>
<feature type="domain" description="BTB" evidence="2">
    <location>
        <begin position="11"/>
        <end position="73"/>
    </location>
</feature>
<dbReference type="OrthoDB" id="194443at2759"/>
<dbReference type="SUPFAM" id="SSF54695">
    <property type="entry name" value="POZ domain"/>
    <property type="match status" value="1"/>
</dbReference>
<evidence type="ECO:0000256" key="1">
    <source>
        <dbReference type="SAM" id="MobiDB-lite"/>
    </source>
</evidence>
<dbReference type="InterPro" id="IPR011333">
    <property type="entry name" value="SKP1/BTB/POZ_sf"/>
</dbReference>
<dbReference type="EMBL" id="MU006792">
    <property type="protein sequence ID" value="KAF2637680.1"/>
    <property type="molecule type" value="Genomic_DNA"/>
</dbReference>
<gene>
    <name evidence="3" type="ORF">P280DRAFT_94140</name>
</gene>
<dbReference type="AlphaFoldDB" id="A0A6A6RQQ5"/>
<dbReference type="Gene3D" id="3.30.710.10">
    <property type="entry name" value="Potassium Channel Kv1.1, Chain A"/>
    <property type="match status" value="1"/>
</dbReference>
<feature type="compositionally biased region" description="Acidic residues" evidence="1">
    <location>
        <begin position="119"/>
        <end position="140"/>
    </location>
</feature>
<keyword evidence="4" id="KW-1185">Reference proteome</keyword>
<dbReference type="Proteomes" id="UP000799753">
    <property type="component" value="Unassembled WGS sequence"/>
</dbReference>
<protein>
    <recommendedName>
        <fullName evidence="2">BTB domain-containing protein</fullName>
    </recommendedName>
</protein>
<evidence type="ECO:0000313" key="4">
    <source>
        <dbReference type="Proteomes" id="UP000799753"/>
    </source>
</evidence>
<accession>A0A6A6RQQ5</accession>
<proteinExistence type="predicted"/>
<reference evidence="3" key="1">
    <citation type="journal article" date="2020" name="Stud. Mycol.">
        <title>101 Dothideomycetes genomes: a test case for predicting lifestyles and emergence of pathogens.</title>
        <authorList>
            <person name="Haridas S."/>
            <person name="Albert R."/>
            <person name="Binder M."/>
            <person name="Bloem J."/>
            <person name="Labutti K."/>
            <person name="Salamov A."/>
            <person name="Andreopoulos B."/>
            <person name="Baker S."/>
            <person name="Barry K."/>
            <person name="Bills G."/>
            <person name="Bluhm B."/>
            <person name="Cannon C."/>
            <person name="Castanera R."/>
            <person name="Culley D."/>
            <person name="Daum C."/>
            <person name="Ezra D."/>
            <person name="Gonzalez J."/>
            <person name="Henrissat B."/>
            <person name="Kuo A."/>
            <person name="Liang C."/>
            <person name="Lipzen A."/>
            <person name="Lutzoni F."/>
            <person name="Magnuson J."/>
            <person name="Mondo S."/>
            <person name="Nolan M."/>
            <person name="Ohm R."/>
            <person name="Pangilinan J."/>
            <person name="Park H.-J."/>
            <person name="Ramirez L."/>
            <person name="Alfaro M."/>
            <person name="Sun H."/>
            <person name="Tritt A."/>
            <person name="Yoshinaga Y."/>
            <person name="Zwiers L.-H."/>
            <person name="Turgeon B."/>
            <person name="Goodwin S."/>
            <person name="Spatafora J."/>
            <person name="Crous P."/>
            <person name="Grigoriev I."/>
        </authorList>
    </citation>
    <scope>NUCLEOTIDE SEQUENCE</scope>
    <source>
        <strain evidence="3">CBS 473.64</strain>
    </source>
</reference>
<evidence type="ECO:0000259" key="2">
    <source>
        <dbReference type="PROSITE" id="PS50097"/>
    </source>
</evidence>